<evidence type="ECO:0000313" key="7">
    <source>
        <dbReference type="EMBL" id="GKV01154.1"/>
    </source>
</evidence>
<dbReference type="GO" id="GO:0016020">
    <property type="term" value="C:membrane"/>
    <property type="evidence" value="ECO:0007669"/>
    <property type="project" value="UniProtKB-SubCell"/>
</dbReference>
<keyword evidence="4 6" id="KW-1133">Transmembrane helix</keyword>
<evidence type="ECO:0000256" key="1">
    <source>
        <dbReference type="ARBA" id="ARBA00004141"/>
    </source>
</evidence>
<evidence type="ECO:0000256" key="6">
    <source>
        <dbReference type="SAM" id="Phobius"/>
    </source>
</evidence>
<organism evidence="7 8">
    <name type="scientific">Rubroshorea leprosula</name>
    <dbReference type="NCBI Taxonomy" id="152421"/>
    <lineage>
        <taxon>Eukaryota</taxon>
        <taxon>Viridiplantae</taxon>
        <taxon>Streptophyta</taxon>
        <taxon>Embryophyta</taxon>
        <taxon>Tracheophyta</taxon>
        <taxon>Spermatophyta</taxon>
        <taxon>Magnoliopsida</taxon>
        <taxon>eudicotyledons</taxon>
        <taxon>Gunneridae</taxon>
        <taxon>Pentapetalae</taxon>
        <taxon>rosids</taxon>
        <taxon>malvids</taxon>
        <taxon>Malvales</taxon>
        <taxon>Dipterocarpaceae</taxon>
        <taxon>Rubroshorea</taxon>
    </lineage>
</organism>
<feature type="transmembrane region" description="Helical" evidence="6">
    <location>
        <begin position="203"/>
        <end position="224"/>
    </location>
</feature>
<name>A0AAV5IMS2_9ROSI</name>
<keyword evidence="8" id="KW-1185">Reference proteome</keyword>
<dbReference type="Proteomes" id="UP001054252">
    <property type="component" value="Unassembled WGS sequence"/>
</dbReference>
<keyword evidence="3 6" id="KW-0812">Transmembrane</keyword>
<sequence length="265" mass="28666">MELQPSLDREAGMSRSRGKRGGWITFPFIAATLTGLMLAGWGWLTNLIVYLIEEFNVKSIEATQITNIVTGGINLLPIISAILADSFLGSFAVVAISSCFSLLGVVLLTLTASISSLRPPPCETGSTLCQAPSRVQFSVLYAAIALASIGLRAMRFTLATMGANQFDTPQYQGVFFNWFFFILYGACVVSAIGIVYVENSISWGLGFGLFSAASFVGLAISLLGTRFNRHDRPQGSPYTGFARALVSAIRGIFHYHPKLRIITTE</sequence>
<feature type="transmembrane region" description="Helical" evidence="6">
    <location>
        <begin position="135"/>
        <end position="154"/>
    </location>
</feature>
<proteinExistence type="inferred from homology"/>
<dbReference type="AlphaFoldDB" id="A0AAV5IMS2"/>
<gene>
    <name evidence="7" type="ORF">SLEP1_g13731</name>
</gene>
<evidence type="ECO:0000256" key="5">
    <source>
        <dbReference type="ARBA" id="ARBA00023136"/>
    </source>
</evidence>
<comment type="subcellular location">
    <subcellularLocation>
        <location evidence="1">Membrane</location>
        <topology evidence="1">Multi-pass membrane protein</topology>
    </subcellularLocation>
</comment>
<dbReference type="InterPro" id="IPR036259">
    <property type="entry name" value="MFS_trans_sf"/>
</dbReference>
<dbReference type="PANTHER" id="PTHR11654">
    <property type="entry name" value="OLIGOPEPTIDE TRANSPORTER-RELATED"/>
    <property type="match status" value="1"/>
</dbReference>
<evidence type="ECO:0000256" key="4">
    <source>
        <dbReference type="ARBA" id="ARBA00022989"/>
    </source>
</evidence>
<keyword evidence="5 6" id="KW-0472">Membrane</keyword>
<feature type="transmembrane region" description="Helical" evidence="6">
    <location>
        <begin position="175"/>
        <end position="197"/>
    </location>
</feature>
<evidence type="ECO:0000256" key="3">
    <source>
        <dbReference type="ARBA" id="ARBA00022692"/>
    </source>
</evidence>
<evidence type="ECO:0000256" key="2">
    <source>
        <dbReference type="ARBA" id="ARBA00005982"/>
    </source>
</evidence>
<feature type="transmembrane region" description="Helical" evidence="6">
    <location>
        <begin position="64"/>
        <end position="84"/>
    </location>
</feature>
<dbReference type="GO" id="GO:0022857">
    <property type="term" value="F:transmembrane transporter activity"/>
    <property type="evidence" value="ECO:0007669"/>
    <property type="project" value="InterPro"/>
</dbReference>
<feature type="transmembrane region" description="Helical" evidence="6">
    <location>
        <begin position="91"/>
        <end position="115"/>
    </location>
</feature>
<dbReference type="Gene3D" id="1.20.1250.20">
    <property type="entry name" value="MFS general substrate transporter like domains"/>
    <property type="match status" value="1"/>
</dbReference>
<dbReference type="SUPFAM" id="SSF103473">
    <property type="entry name" value="MFS general substrate transporter"/>
    <property type="match status" value="1"/>
</dbReference>
<feature type="transmembrane region" description="Helical" evidence="6">
    <location>
        <begin position="21"/>
        <end position="44"/>
    </location>
</feature>
<comment type="similarity">
    <text evidence="2">Belongs to the major facilitator superfamily. Proton-dependent oligopeptide transporter (POT/PTR) (TC 2.A.17) family.</text>
</comment>
<accession>A0AAV5IMS2</accession>
<reference evidence="7 8" key="1">
    <citation type="journal article" date="2021" name="Commun. Biol.">
        <title>The genome of Shorea leprosula (Dipterocarpaceae) highlights the ecological relevance of drought in aseasonal tropical rainforests.</title>
        <authorList>
            <person name="Ng K.K.S."/>
            <person name="Kobayashi M.J."/>
            <person name="Fawcett J.A."/>
            <person name="Hatakeyama M."/>
            <person name="Paape T."/>
            <person name="Ng C.H."/>
            <person name="Ang C.C."/>
            <person name="Tnah L.H."/>
            <person name="Lee C.T."/>
            <person name="Nishiyama T."/>
            <person name="Sese J."/>
            <person name="O'Brien M.J."/>
            <person name="Copetti D."/>
            <person name="Mohd Noor M.I."/>
            <person name="Ong R.C."/>
            <person name="Putra M."/>
            <person name="Sireger I.Z."/>
            <person name="Indrioko S."/>
            <person name="Kosugi Y."/>
            <person name="Izuno A."/>
            <person name="Isagi Y."/>
            <person name="Lee S.L."/>
            <person name="Shimizu K.K."/>
        </authorList>
    </citation>
    <scope>NUCLEOTIDE SEQUENCE [LARGE SCALE GENOMIC DNA]</scope>
    <source>
        <strain evidence="7">214</strain>
    </source>
</reference>
<dbReference type="InterPro" id="IPR000109">
    <property type="entry name" value="POT_fam"/>
</dbReference>
<comment type="caution">
    <text evidence="7">The sequence shown here is derived from an EMBL/GenBank/DDBJ whole genome shotgun (WGS) entry which is preliminary data.</text>
</comment>
<dbReference type="EMBL" id="BPVZ01000016">
    <property type="protein sequence ID" value="GKV01154.1"/>
    <property type="molecule type" value="Genomic_DNA"/>
</dbReference>
<dbReference type="Pfam" id="PF00854">
    <property type="entry name" value="PTR2"/>
    <property type="match status" value="1"/>
</dbReference>
<evidence type="ECO:0000313" key="8">
    <source>
        <dbReference type="Proteomes" id="UP001054252"/>
    </source>
</evidence>
<protein>
    <submittedName>
        <fullName evidence="7">Uncharacterized protein</fullName>
    </submittedName>
</protein>